<feature type="domain" description="AB hydrolase-1" evidence="2">
    <location>
        <begin position="75"/>
        <end position="286"/>
    </location>
</feature>
<organism evidence="3 4">
    <name type="scientific">Bradyrhizobium canariense</name>
    <dbReference type="NCBI Taxonomy" id="255045"/>
    <lineage>
        <taxon>Bacteria</taxon>
        <taxon>Pseudomonadati</taxon>
        <taxon>Pseudomonadota</taxon>
        <taxon>Alphaproteobacteria</taxon>
        <taxon>Hyphomicrobiales</taxon>
        <taxon>Nitrobacteraceae</taxon>
        <taxon>Bradyrhizobium</taxon>
    </lineage>
</organism>
<reference evidence="4" key="1">
    <citation type="submission" date="2016-10" db="EMBL/GenBank/DDBJ databases">
        <authorList>
            <person name="Varghese N."/>
            <person name="Submissions S."/>
        </authorList>
    </citation>
    <scope>NUCLEOTIDE SEQUENCE [LARGE SCALE GENOMIC DNA]</scope>
    <source>
        <strain evidence="4">GAS369</strain>
    </source>
</reference>
<dbReference type="RefSeq" id="WP_146689309.1">
    <property type="nucleotide sequence ID" value="NZ_LT629750.1"/>
</dbReference>
<evidence type="ECO:0000256" key="1">
    <source>
        <dbReference type="SAM" id="SignalP"/>
    </source>
</evidence>
<dbReference type="GO" id="GO:0052689">
    <property type="term" value="F:carboxylic ester hydrolase activity"/>
    <property type="evidence" value="ECO:0007669"/>
    <property type="project" value="TreeGrafter"/>
</dbReference>
<dbReference type="Gene3D" id="3.40.50.1820">
    <property type="entry name" value="alpha/beta hydrolase"/>
    <property type="match status" value="1"/>
</dbReference>
<dbReference type="PANTHER" id="PTHR43265">
    <property type="entry name" value="ESTERASE ESTD"/>
    <property type="match status" value="1"/>
</dbReference>
<dbReference type="Pfam" id="PF12697">
    <property type="entry name" value="Abhydrolase_6"/>
    <property type="match status" value="1"/>
</dbReference>
<sequence length="313" mass="32959">MRARTLIVALAALGLSVLAVNASAEESKIRIGAIDAVLTIPPDVERPPVALLVAGSGSTDHDGNGPQVKPATLKKLSEQLVARKIATLRYDKRGAGGWKPEFGRPEDFRFKDYVDDATALVNYLRSNGKFSHVVLVGHSEGGLVAILAASHVPIDRLVLLVTAARRQGDLIKDQLQKKLAPDVYAPIASAIDAIMAGQTVDPPPPGLAIAPSMQPGLASAFTEDPIDPLKKIDAPTLIVGGGRDLQIARVDFIALGAASPAAKTLWFPDMNHVLVDVTDDADDLAAYGQSERPLDPGLIDSVADFILAGEAAR</sequence>
<dbReference type="SUPFAM" id="SSF53474">
    <property type="entry name" value="alpha/beta-Hydrolases"/>
    <property type="match status" value="1"/>
</dbReference>
<evidence type="ECO:0000313" key="4">
    <source>
        <dbReference type="Proteomes" id="UP000243904"/>
    </source>
</evidence>
<dbReference type="InterPro" id="IPR029058">
    <property type="entry name" value="AB_hydrolase_fold"/>
</dbReference>
<gene>
    <name evidence="3" type="ORF">SAMN05444158_5156</name>
</gene>
<name>A0A1H1Z253_9BRAD</name>
<dbReference type="PANTHER" id="PTHR43265:SF1">
    <property type="entry name" value="ESTERASE ESTD"/>
    <property type="match status" value="1"/>
</dbReference>
<keyword evidence="4" id="KW-1185">Reference proteome</keyword>
<dbReference type="InterPro" id="IPR000073">
    <property type="entry name" value="AB_hydrolase_1"/>
</dbReference>
<accession>A0A1H1Z253</accession>
<evidence type="ECO:0000259" key="2">
    <source>
        <dbReference type="Pfam" id="PF12697"/>
    </source>
</evidence>
<dbReference type="InterPro" id="IPR053145">
    <property type="entry name" value="AB_hydrolase_Est10"/>
</dbReference>
<proteinExistence type="predicted"/>
<protein>
    <recommendedName>
        <fullName evidence="2">AB hydrolase-1 domain-containing protein</fullName>
    </recommendedName>
</protein>
<feature type="chain" id="PRO_5009267210" description="AB hydrolase-1 domain-containing protein" evidence="1">
    <location>
        <begin position="25"/>
        <end position="313"/>
    </location>
</feature>
<dbReference type="EMBL" id="LT629750">
    <property type="protein sequence ID" value="SDT27687.1"/>
    <property type="molecule type" value="Genomic_DNA"/>
</dbReference>
<dbReference type="Proteomes" id="UP000243904">
    <property type="component" value="Chromosome I"/>
</dbReference>
<evidence type="ECO:0000313" key="3">
    <source>
        <dbReference type="EMBL" id="SDT27687.1"/>
    </source>
</evidence>
<feature type="signal peptide" evidence="1">
    <location>
        <begin position="1"/>
        <end position="24"/>
    </location>
</feature>
<keyword evidence="1" id="KW-0732">Signal</keyword>
<dbReference type="AlphaFoldDB" id="A0A1H1Z253"/>